<dbReference type="AlphaFoldDB" id="A0A382ZNU3"/>
<dbReference type="SUPFAM" id="SSF53448">
    <property type="entry name" value="Nucleotide-diphospho-sugar transferases"/>
    <property type="match status" value="1"/>
</dbReference>
<evidence type="ECO:0000259" key="1">
    <source>
        <dbReference type="Pfam" id="PF00535"/>
    </source>
</evidence>
<dbReference type="PANTHER" id="PTHR48090:SF7">
    <property type="entry name" value="RFBJ PROTEIN"/>
    <property type="match status" value="1"/>
</dbReference>
<dbReference type="Pfam" id="PF00535">
    <property type="entry name" value="Glycos_transf_2"/>
    <property type="match status" value="1"/>
</dbReference>
<name>A0A382ZNU3_9ZZZZ</name>
<gene>
    <name evidence="2" type="ORF">METZ01_LOCUS449814</name>
</gene>
<accession>A0A382ZNU3</accession>
<dbReference type="InterPro" id="IPR001173">
    <property type="entry name" value="Glyco_trans_2-like"/>
</dbReference>
<dbReference type="InterPro" id="IPR029044">
    <property type="entry name" value="Nucleotide-diphossugar_trans"/>
</dbReference>
<feature type="domain" description="Glycosyltransferase 2-like" evidence="1">
    <location>
        <begin position="6"/>
        <end position="157"/>
    </location>
</feature>
<evidence type="ECO:0000313" key="2">
    <source>
        <dbReference type="EMBL" id="SVD96960.1"/>
    </source>
</evidence>
<feature type="non-terminal residue" evidence="2">
    <location>
        <position position="199"/>
    </location>
</feature>
<reference evidence="2" key="1">
    <citation type="submission" date="2018-05" db="EMBL/GenBank/DDBJ databases">
        <authorList>
            <person name="Lanie J.A."/>
            <person name="Ng W.-L."/>
            <person name="Kazmierczak K.M."/>
            <person name="Andrzejewski T.M."/>
            <person name="Davidsen T.M."/>
            <person name="Wayne K.J."/>
            <person name="Tettelin H."/>
            <person name="Glass J.I."/>
            <person name="Rusch D."/>
            <person name="Podicherti R."/>
            <person name="Tsui H.-C.T."/>
            <person name="Winkler M.E."/>
        </authorList>
    </citation>
    <scope>NUCLEOTIDE SEQUENCE</scope>
</reference>
<dbReference type="Gene3D" id="3.90.550.10">
    <property type="entry name" value="Spore Coat Polysaccharide Biosynthesis Protein SpsA, Chain A"/>
    <property type="match status" value="1"/>
</dbReference>
<dbReference type="EMBL" id="UINC01185317">
    <property type="protein sequence ID" value="SVD96960.1"/>
    <property type="molecule type" value="Genomic_DNA"/>
</dbReference>
<proteinExistence type="predicted"/>
<protein>
    <recommendedName>
        <fullName evidence="1">Glycosyltransferase 2-like domain-containing protein</fullName>
    </recommendedName>
</protein>
<dbReference type="InterPro" id="IPR050256">
    <property type="entry name" value="Glycosyltransferase_2"/>
</dbReference>
<dbReference type="CDD" id="cd04179">
    <property type="entry name" value="DPM_DPG-synthase_like"/>
    <property type="match status" value="1"/>
</dbReference>
<organism evidence="2">
    <name type="scientific">marine metagenome</name>
    <dbReference type="NCBI Taxonomy" id="408172"/>
    <lineage>
        <taxon>unclassified sequences</taxon>
        <taxon>metagenomes</taxon>
        <taxon>ecological metagenomes</taxon>
    </lineage>
</organism>
<dbReference type="PANTHER" id="PTHR48090">
    <property type="entry name" value="UNDECAPRENYL-PHOSPHATE 4-DEOXY-4-FORMAMIDO-L-ARABINOSE TRANSFERASE-RELATED"/>
    <property type="match status" value="1"/>
</dbReference>
<sequence length="199" mass="22528">MSTAVIILTLDEIDGVRAIVPKLNKDWAEEIIFVDGGSKDGTIEEAKKLGFEVIHQNNKGEGNACRIGVEKTNSDFIMFFSPDGNDEPEEIPKMINKISEGFDIVHISRFGKHSESRDAGPIDRFGNRMFTFLVNVFFGGHYSDALNGFRIIRRDIMLKLKTDAQYLNIEQQICIRAAKKDYKVFEINGREPNRIGGQR</sequence>